<sequence length="264" mass="28643">MNETLTLHPDGRTTLTLQRRLPHPPEKVWRAITQPQHLAAWFPADVTINGDHITYGFGPDGRITHNDPPHTFAHTWGEDELRWHLTPDGTGTLLTLTHTFTDHHGAASFAAGWHTCLIALLAHLDQRPSPVPTDPDPAHSARLHEDYHAILGLHSTTADGTTVRTERQLTHPAEHVWHLLGGPDATPGAPPPAPFTIPGLQPGPVTRAESAKLLEYDTATGSVRWELTTGTGQGPRLIITCTGAPGTADAWRIRAEELAASLIA</sequence>
<reference evidence="4" key="1">
    <citation type="journal article" date="2017" name="Med. Chem. Commun.">
        <title>Nonomuraea sp. ATCC 55076 harbours the largest actinomycete chromosome to date and the kistamicin biosynthetic gene cluster.</title>
        <authorList>
            <person name="Nazari B."/>
            <person name="Forneris C.C."/>
            <person name="Gibson M.I."/>
            <person name="Moon K."/>
            <person name="Schramma K.R."/>
            <person name="Seyedsayamdost M.R."/>
        </authorList>
    </citation>
    <scope>NUCLEOTIDE SEQUENCE [LARGE SCALE GENOMIC DNA]</scope>
    <source>
        <strain evidence="4">ATCC 55076</strain>
    </source>
</reference>
<dbReference type="InterPro" id="IPR023393">
    <property type="entry name" value="START-like_dom_sf"/>
</dbReference>
<dbReference type="OrthoDB" id="9803476at2"/>
<feature type="domain" description="Activator of Hsp90 ATPase homologue 1/2-like C-terminal" evidence="2">
    <location>
        <begin position="23"/>
        <end position="122"/>
    </location>
</feature>
<keyword evidence="4" id="KW-1185">Reference proteome</keyword>
<dbReference type="Gene3D" id="3.30.530.20">
    <property type="match status" value="1"/>
</dbReference>
<dbReference type="STRING" id="1909395.BKM31_15760"/>
<dbReference type="SUPFAM" id="SSF55961">
    <property type="entry name" value="Bet v1-like"/>
    <property type="match status" value="2"/>
</dbReference>
<organism evidence="3 4">
    <name type="scientific">[Actinomadura] parvosata subsp. kistnae</name>
    <dbReference type="NCBI Taxonomy" id="1909395"/>
    <lineage>
        <taxon>Bacteria</taxon>
        <taxon>Bacillati</taxon>
        <taxon>Actinomycetota</taxon>
        <taxon>Actinomycetes</taxon>
        <taxon>Streptosporangiales</taxon>
        <taxon>Streptosporangiaceae</taxon>
        <taxon>Nonomuraea</taxon>
    </lineage>
</organism>
<protein>
    <recommendedName>
        <fullName evidence="2">Activator of Hsp90 ATPase homologue 1/2-like C-terminal domain-containing protein</fullName>
    </recommendedName>
</protein>
<dbReference type="KEGG" id="noa:BKM31_15760"/>
<comment type="similarity">
    <text evidence="1">Belongs to the AHA1 family.</text>
</comment>
<gene>
    <name evidence="3" type="ORF">BKM31_15760</name>
</gene>
<proteinExistence type="inferred from homology"/>
<evidence type="ECO:0000313" key="3">
    <source>
        <dbReference type="EMBL" id="AQZ62722.1"/>
    </source>
</evidence>
<dbReference type="InterPro" id="IPR013538">
    <property type="entry name" value="ASHA1/2-like_C"/>
</dbReference>
<name>A0A1U9ZXP7_9ACTN</name>
<evidence type="ECO:0000256" key="1">
    <source>
        <dbReference type="ARBA" id="ARBA00006817"/>
    </source>
</evidence>
<dbReference type="AlphaFoldDB" id="A0A1U9ZXP7"/>
<evidence type="ECO:0000313" key="4">
    <source>
        <dbReference type="Proteomes" id="UP000190797"/>
    </source>
</evidence>
<dbReference type="RefSeq" id="WP_080038902.1">
    <property type="nucleotide sequence ID" value="NZ_CP017717.1"/>
</dbReference>
<dbReference type="EMBL" id="CP017717">
    <property type="protein sequence ID" value="AQZ62722.1"/>
    <property type="molecule type" value="Genomic_DNA"/>
</dbReference>
<evidence type="ECO:0000259" key="2">
    <source>
        <dbReference type="Pfam" id="PF08327"/>
    </source>
</evidence>
<accession>A0A1U9ZXP7</accession>
<dbReference type="Pfam" id="PF08327">
    <property type="entry name" value="AHSA1"/>
    <property type="match status" value="1"/>
</dbReference>
<dbReference type="Proteomes" id="UP000190797">
    <property type="component" value="Chromosome"/>
</dbReference>